<feature type="compositionally biased region" description="Basic residues" evidence="1">
    <location>
        <begin position="36"/>
        <end position="45"/>
    </location>
</feature>
<feature type="compositionally biased region" description="Basic and acidic residues" evidence="1">
    <location>
        <begin position="128"/>
        <end position="137"/>
    </location>
</feature>
<gene>
    <name evidence="2" type="ORF">AVDCRST_MAG64-2137</name>
</gene>
<dbReference type="AlphaFoldDB" id="A0A6J4PAQ8"/>
<evidence type="ECO:0000313" key="2">
    <source>
        <dbReference type="EMBL" id="CAA9408265.1"/>
    </source>
</evidence>
<dbReference type="EMBL" id="CADCUQ010000481">
    <property type="protein sequence ID" value="CAA9408265.1"/>
    <property type="molecule type" value="Genomic_DNA"/>
</dbReference>
<feature type="compositionally biased region" description="Basic residues" evidence="1">
    <location>
        <begin position="96"/>
        <end position="110"/>
    </location>
</feature>
<proteinExistence type="predicted"/>
<organism evidence="2">
    <name type="scientific">uncultured Phycisphaerae bacterium</name>
    <dbReference type="NCBI Taxonomy" id="904963"/>
    <lineage>
        <taxon>Bacteria</taxon>
        <taxon>Pseudomonadati</taxon>
        <taxon>Planctomycetota</taxon>
        <taxon>Phycisphaerae</taxon>
        <taxon>environmental samples</taxon>
    </lineage>
</organism>
<dbReference type="GO" id="GO:0016787">
    <property type="term" value="F:hydrolase activity"/>
    <property type="evidence" value="ECO:0007669"/>
    <property type="project" value="UniProtKB-KW"/>
</dbReference>
<keyword evidence="2" id="KW-0378">Hydrolase</keyword>
<sequence>DPRRHRLLLVQQVRPRRLLRGGGRTRRRDRGAGVGRRLRRQRGRVHGGAGGRGAGGGRQGRRDHAAVAGRPRHRRRAMRRVDRHRDDARAQGPPRAARRRVRGPARRVGHLRGGVRGPRRPDAGLPREAGRAAERRGVLRAAAGHDRARHRAPLHPAGRPRRVRRRRERRGGDRVP</sequence>
<evidence type="ECO:0000256" key="1">
    <source>
        <dbReference type="SAM" id="MobiDB-lite"/>
    </source>
</evidence>
<reference evidence="2" key="1">
    <citation type="submission" date="2020-02" db="EMBL/GenBank/DDBJ databases">
        <authorList>
            <person name="Meier V. D."/>
        </authorList>
    </citation>
    <scope>NUCLEOTIDE SEQUENCE</scope>
    <source>
        <strain evidence="2">AVDCRST_MAG64</strain>
    </source>
</reference>
<accession>A0A6J4PAQ8</accession>
<name>A0A6J4PAQ8_9BACT</name>
<feature type="non-terminal residue" evidence="2">
    <location>
        <position position="176"/>
    </location>
</feature>
<feature type="compositionally biased region" description="Basic and acidic residues" evidence="1">
    <location>
        <begin position="79"/>
        <end position="89"/>
    </location>
</feature>
<feature type="compositionally biased region" description="Basic residues" evidence="1">
    <location>
        <begin position="147"/>
        <end position="169"/>
    </location>
</feature>
<feature type="compositionally biased region" description="Gly residues" evidence="1">
    <location>
        <begin position="46"/>
        <end position="58"/>
    </location>
</feature>
<feature type="non-terminal residue" evidence="2">
    <location>
        <position position="1"/>
    </location>
</feature>
<protein>
    <submittedName>
        <fullName evidence="2">Phosphoribohydrolase involved in Mycobacterial cytokinins production, homolog of plant cytokinin-activating enzyme LOG</fullName>
    </submittedName>
</protein>
<feature type="compositionally biased region" description="Basic residues" evidence="1">
    <location>
        <begin position="17"/>
        <end position="29"/>
    </location>
</feature>
<feature type="region of interest" description="Disordered" evidence="1">
    <location>
        <begin position="17"/>
        <end position="176"/>
    </location>
</feature>